<dbReference type="Gene3D" id="1.10.3210.10">
    <property type="entry name" value="Hypothetical protein af1432"/>
    <property type="match status" value="1"/>
</dbReference>
<dbReference type="PANTHER" id="PTHR33525">
    <property type="match status" value="1"/>
</dbReference>
<dbReference type="Pfam" id="PF08668">
    <property type="entry name" value="HDOD"/>
    <property type="match status" value="1"/>
</dbReference>
<feature type="domain" description="HDOD" evidence="1">
    <location>
        <begin position="14"/>
        <end position="209"/>
    </location>
</feature>
<reference evidence="2" key="1">
    <citation type="submission" date="2018-06" db="EMBL/GenBank/DDBJ databases">
        <authorList>
            <person name="Zhirakovskaya E."/>
        </authorList>
    </citation>
    <scope>NUCLEOTIDE SEQUENCE</scope>
</reference>
<evidence type="ECO:0000259" key="1">
    <source>
        <dbReference type="PROSITE" id="PS51833"/>
    </source>
</evidence>
<sequence length="280" mass="31168">MLSLEKLIDRSGKLGSLPAIVYRVFDVMDNPKSTATQIGRIINDDPALTARLLKLVNSPFYGFTAKVDTVYRAVALIGHKELRSVVVAASAIKVFDGIPSELISMQDFWKRSLSTAVTARVLAAFKREKEIERYFIAGLLHDIGSLLLFLRQPEEMAQVLQQQKSEGADRSKVEREILGYDHTEVGGSLLKKWNLPGLICGAVKHQQTPQKAPEAEQQAAWLIHLASAIVAHHIEPDERLAEDAQIDIAVWQANKLDPALLPKILDKSQQQYESSKDILL</sequence>
<protein>
    <recommendedName>
        <fullName evidence="1">HDOD domain-containing protein</fullName>
    </recommendedName>
</protein>
<dbReference type="EMBL" id="UOFI01000074">
    <property type="protein sequence ID" value="VAW66347.1"/>
    <property type="molecule type" value="Genomic_DNA"/>
</dbReference>
<dbReference type="InterPro" id="IPR052340">
    <property type="entry name" value="RNase_Y/CdgJ"/>
</dbReference>
<evidence type="ECO:0000313" key="2">
    <source>
        <dbReference type="EMBL" id="VAW66347.1"/>
    </source>
</evidence>
<proteinExistence type="predicted"/>
<dbReference type="PROSITE" id="PS51833">
    <property type="entry name" value="HDOD"/>
    <property type="match status" value="1"/>
</dbReference>
<organism evidence="2">
    <name type="scientific">hydrothermal vent metagenome</name>
    <dbReference type="NCBI Taxonomy" id="652676"/>
    <lineage>
        <taxon>unclassified sequences</taxon>
        <taxon>metagenomes</taxon>
        <taxon>ecological metagenomes</taxon>
    </lineage>
</organism>
<dbReference type="SUPFAM" id="SSF109604">
    <property type="entry name" value="HD-domain/PDEase-like"/>
    <property type="match status" value="1"/>
</dbReference>
<gene>
    <name evidence="2" type="ORF">MNBD_GAMMA09-3511</name>
</gene>
<accession>A0A3B0XSU1</accession>
<dbReference type="InterPro" id="IPR013976">
    <property type="entry name" value="HDOD"/>
</dbReference>
<dbReference type="PANTHER" id="PTHR33525:SF3">
    <property type="entry name" value="RIBONUCLEASE Y"/>
    <property type="match status" value="1"/>
</dbReference>
<dbReference type="AlphaFoldDB" id="A0A3B0XSU1"/>
<name>A0A3B0XSU1_9ZZZZ</name>